<protein>
    <submittedName>
        <fullName evidence="4">GNAT family N-acetyltransferase</fullName>
    </submittedName>
</protein>
<dbReference type="InterPro" id="IPR016181">
    <property type="entry name" value="Acyl_CoA_acyltransferase"/>
</dbReference>
<keyword evidence="1 4" id="KW-0808">Transferase</keyword>
<evidence type="ECO:0000256" key="2">
    <source>
        <dbReference type="ARBA" id="ARBA00023315"/>
    </source>
</evidence>
<keyword evidence="2" id="KW-0012">Acyltransferase</keyword>
<dbReference type="GO" id="GO:0016747">
    <property type="term" value="F:acyltransferase activity, transferring groups other than amino-acyl groups"/>
    <property type="evidence" value="ECO:0007669"/>
    <property type="project" value="InterPro"/>
</dbReference>
<dbReference type="PROSITE" id="PS51186">
    <property type="entry name" value="GNAT"/>
    <property type="match status" value="1"/>
</dbReference>
<sequence length="199" mass="21009">MRRVGVTMARSPVTVRAAGPGDVATIRELWEGALRRAPIDEQLTDVATVVAQSAASDTQAVIVAEHDGQVAGAAFLLCSIMTPLNREPVVLVVAPHVFPSFQRRGVGTALMDAAARYAEQHGIAHLVTAAGADARDSNRFLARLAFSPVAILRVAPTATVRAKLGGRRGIAAVRLGGSSSRHIDRVLAARRGRRERVVG</sequence>
<dbReference type="EMBL" id="QDGZ01000002">
    <property type="protein sequence ID" value="PVG83659.1"/>
    <property type="molecule type" value="Genomic_DNA"/>
</dbReference>
<keyword evidence="5" id="KW-1185">Reference proteome</keyword>
<proteinExistence type="predicted"/>
<dbReference type="Gene3D" id="3.40.630.30">
    <property type="match status" value="1"/>
</dbReference>
<dbReference type="AlphaFoldDB" id="A0A2T8FD88"/>
<dbReference type="InterPro" id="IPR050832">
    <property type="entry name" value="Bact_Acetyltransf"/>
</dbReference>
<gene>
    <name evidence="4" type="ORF">DDE18_04855</name>
</gene>
<dbReference type="Pfam" id="PF00583">
    <property type="entry name" value="Acetyltransf_1"/>
    <property type="match status" value="1"/>
</dbReference>
<reference evidence="4 5" key="1">
    <citation type="submission" date="2018-04" db="EMBL/GenBank/DDBJ databases">
        <title>Genome of Nocardioides gansuensis WSJ-1.</title>
        <authorList>
            <person name="Wu S."/>
            <person name="Wang G."/>
        </authorList>
    </citation>
    <scope>NUCLEOTIDE SEQUENCE [LARGE SCALE GENOMIC DNA]</scope>
    <source>
        <strain evidence="4 5">WSJ-1</strain>
    </source>
</reference>
<name>A0A2T8FD88_9ACTN</name>
<evidence type="ECO:0000313" key="4">
    <source>
        <dbReference type="EMBL" id="PVG83659.1"/>
    </source>
</evidence>
<accession>A0A2T8FD88</accession>
<dbReference type="SUPFAM" id="SSF55729">
    <property type="entry name" value="Acyl-CoA N-acyltransferases (Nat)"/>
    <property type="match status" value="1"/>
</dbReference>
<dbReference type="OrthoDB" id="5192872at2"/>
<organism evidence="4 5">
    <name type="scientific">Nocardioides gansuensis</name>
    <dbReference type="NCBI Taxonomy" id="2138300"/>
    <lineage>
        <taxon>Bacteria</taxon>
        <taxon>Bacillati</taxon>
        <taxon>Actinomycetota</taxon>
        <taxon>Actinomycetes</taxon>
        <taxon>Propionibacteriales</taxon>
        <taxon>Nocardioidaceae</taxon>
        <taxon>Nocardioides</taxon>
    </lineage>
</organism>
<dbReference type="PANTHER" id="PTHR43877">
    <property type="entry name" value="AMINOALKYLPHOSPHONATE N-ACETYLTRANSFERASE-RELATED-RELATED"/>
    <property type="match status" value="1"/>
</dbReference>
<dbReference type="Proteomes" id="UP000246018">
    <property type="component" value="Unassembled WGS sequence"/>
</dbReference>
<dbReference type="InterPro" id="IPR000182">
    <property type="entry name" value="GNAT_dom"/>
</dbReference>
<dbReference type="PANTHER" id="PTHR43877:SF1">
    <property type="entry name" value="ACETYLTRANSFERASE"/>
    <property type="match status" value="1"/>
</dbReference>
<evidence type="ECO:0000259" key="3">
    <source>
        <dbReference type="PROSITE" id="PS51186"/>
    </source>
</evidence>
<dbReference type="CDD" id="cd04301">
    <property type="entry name" value="NAT_SF"/>
    <property type="match status" value="1"/>
</dbReference>
<evidence type="ECO:0000313" key="5">
    <source>
        <dbReference type="Proteomes" id="UP000246018"/>
    </source>
</evidence>
<feature type="domain" description="N-acetyltransferase" evidence="3">
    <location>
        <begin position="13"/>
        <end position="166"/>
    </location>
</feature>
<evidence type="ECO:0000256" key="1">
    <source>
        <dbReference type="ARBA" id="ARBA00022679"/>
    </source>
</evidence>
<comment type="caution">
    <text evidence="4">The sequence shown here is derived from an EMBL/GenBank/DDBJ whole genome shotgun (WGS) entry which is preliminary data.</text>
</comment>